<feature type="compositionally biased region" description="Basic and acidic residues" evidence="1">
    <location>
        <begin position="848"/>
        <end position="875"/>
    </location>
</feature>
<evidence type="ECO:0000313" key="3">
    <source>
        <dbReference type="EMBL" id="CAL4796663.1"/>
    </source>
</evidence>
<reference evidence="2" key="1">
    <citation type="submission" date="2022-10" db="EMBL/GenBank/DDBJ databases">
        <authorList>
            <person name="Chen Y."/>
            <person name="Dougan E. K."/>
            <person name="Chan C."/>
            <person name="Rhodes N."/>
            <person name="Thang M."/>
        </authorList>
    </citation>
    <scope>NUCLEOTIDE SEQUENCE</scope>
</reference>
<feature type="compositionally biased region" description="Basic and acidic residues" evidence="1">
    <location>
        <begin position="997"/>
        <end position="1008"/>
    </location>
</feature>
<dbReference type="Proteomes" id="UP001152797">
    <property type="component" value="Unassembled WGS sequence"/>
</dbReference>
<evidence type="ECO:0000256" key="1">
    <source>
        <dbReference type="SAM" id="MobiDB-lite"/>
    </source>
</evidence>
<feature type="compositionally biased region" description="Low complexity" evidence="1">
    <location>
        <begin position="983"/>
        <end position="996"/>
    </location>
</feature>
<feature type="region of interest" description="Disordered" evidence="1">
    <location>
        <begin position="328"/>
        <end position="373"/>
    </location>
</feature>
<comment type="caution">
    <text evidence="2">The sequence shown here is derived from an EMBL/GenBank/DDBJ whole genome shotgun (WGS) entry which is preliminary data.</text>
</comment>
<evidence type="ECO:0000313" key="2">
    <source>
        <dbReference type="EMBL" id="CAI4009351.1"/>
    </source>
</evidence>
<dbReference type="EMBL" id="CAMXCT020004502">
    <property type="protein sequence ID" value="CAL1162726.1"/>
    <property type="molecule type" value="Genomic_DNA"/>
</dbReference>
<feature type="compositionally biased region" description="Basic and acidic residues" evidence="1">
    <location>
        <begin position="884"/>
        <end position="896"/>
    </location>
</feature>
<feature type="compositionally biased region" description="Basic and acidic residues" evidence="1">
    <location>
        <begin position="719"/>
        <end position="746"/>
    </location>
</feature>
<proteinExistence type="predicted"/>
<feature type="compositionally biased region" description="Basic and acidic residues" evidence="1">
    <location>
        <begin position="697"/>
        <end position="706"/>
    </location>
</feature>
<gene>
    <name evidence="2" type="ORF">C1SCF055_LOCUS34718</name>
</gene>
<protein>
    <submittedName>
        <fullName evidence="2">Uncharacterized protein</fullName>
    </submittedName>
</protein>
<dbReference type="EMBL" id="CAMXCT030004502">
    <property type="protein sequence ID" value="CAL4796663.1"/>
    <property type="molecule type" value="Genomic_DNA"/>
</dbReference>
<feature type="region of interest" description="Disordered" evidence="1">
    <location>
        <begin position="692"/>
        <end position="764"/>
    </location>
</feature>
<name>A0A9P1DFN5_9DINO</name>
<feature type="compositionally biased region" description="Basic and acidic residues" evidence="1">
    <location>
        <begin position="904"/>
        <end position="931"/>
    </location>
</feature>
<dbReference type="EMBL" id="CAMXCT010004502">
    <property type="protein sequence ID" value="CAI4009351.1"/>
    <property type="molecule type" value="Genomic_DNA"/>
</dbReference>
<keyword evidence="4" id="KW-1185">Reference proteome</keyword>
<evidence type="ECO:0000313" key="4">
    <source>
        <dbReference type="Proteomes" id="UP001152797"/>
    </source>
</evidence>
<accession>A0A9P1DFN5</accession>
<organism evidence="2">
    <name type="scientific">Cladocopium goreaui</name>
    <dbReference type="NCBI Taxonomy" id="2562237"/>
    <lineage>
        <taxon>Eukaryota</taxon>
        <taxon>Sar</taxon>
        <taxon>Alveolata</taxon>
        <taxon>Dinophyceae</taxon>
        <taxon>Suessiales</taxon>
        <taxon>Symbiodiniaceae</taxon>
        <taxon>Cladocopium</taxon>
    </lineage>
</organism>
<feature type="compositionally biased region" description="Basic and acidic residues" evidence="1">
    <location>
        <begin position="942"/>
        <end position="961"/>
    </location>
</feature>
<feature type="compositionally biased region" description="Basic and acidic residues" evidence="1">
    <location>
        <begin position="328"/>
        <end position="338"/>
    </location>
</feature>
<dbReference type="AlphaFoldDB" id="A0A9P1DFN5"/>
<reference evidence="3 4" key="2">
    <citation type="submission" date="2024-05" db="EMBL/GenBank/DDBJ databases">
        <authorList>
            <person name="Chen Y."/>
            <person name="Shah S."/>
            <person name="Dougan E. K."/>
            <person name="Thang M."/>
            <person name="Chan C."/>
        </authorList>
    </citation>
    <scope>NUCLEOTIDE SEQUENCE [LARGE SCALE GENOMIC DNA]</scope>
</reference>
<feature type="region of interest" description="Disordered" evidence="1">
    <location>
        <begin position="829"/>
        <end position="1028"/>
    </location>
</feature>
<sequence>MQDWRNFPFFLTQEIWKHLEETPGLPQKNRMERLSRFLVNVLGMRNPSEQTMAVMCALICRTEMDSSRLSASLQTLKTVLRTTICRAAQQGLAVPGGLHVEVLPSTFAELPAVVRQHLVGVAIVAPPDAVNVAEVLQHAKGIPLRNTHRSVALQRQMQQPLQFGGAAGVMSNQLVEAAALVASAALRMPVAETQGGLSNLQIFPGNRLVPSNGSQPRQLQNLLQRHEMEAASVASVAMPAPAQAPLAIMDGRPEAVQQGNVAGVDGQPSASRADIAQPLVTGDSIRDAQELPRAAKDDGEAPRADAVLVKQAPPQVASAVAQLAKAHYREDLDMEPRPPKPRGRPPNVLKRPAAKPGMPNAKKKPAAAVSSPSVSIEETSRQVVCMKKPSAKQMPQSKPSVQKTVTKAQRMRCFGFAVKFFLLCPFSVGMAASSSMEVKEITLTTCEDGTIAVVSGPQRVEIDSKALEEVWKEKEPEVAPVTPEVMPVVDKTERKEPQPCLQGWRRTVHAAAKECMKEIEERVECAEEFNDLDDYPIYQKLLALTDALRMDPDLDRKAADETLDLARMYLYLYVSPTGKRRSCACGPAAPSFACGQAEKLRLRASYEAAPAGQLLQGSPAGKLRGCACGPASFAYGQAEKLRLRASYEAAPAGQLLQASPAGKLRSFAYGQATKLCLRASCCKLRLRASYEAEEGDEKPSKPEKSEAPSAAPEATEGEQPGRWDEWKQEVPEKKETRKDSFEDKARAVRTRSAGGGAVRNRRAAGTPGTFECPECYRVIQDNRTSRDQHWDSRHCRAHRLYNRGYGSTEQCFQLADHEIQKEWQKWTSGQTVRLKEMPNEPKGPPPKLRAESSGRERQHGDRRYDEEDYRRERRSPDRKRRSSRKDTGDQDEETSRARRRKRDRSGDGKNADSQRVKTEKEHRVRAAEVRKSSRPAAAQGSKGKDARREESQRQQGEETHGSSEYTYTYDEASSPEDSKDPTQKTSAAASATQAAAEEPREKKPEKSRTVLKQSAAVPANPKANDQENRVAMFSSLLRTAMETASNCGM</sequence>